<evidence type="ECO:0000256" key="1">
    <source>
        <dbReference type="SAM" id="MobiDB-lite"/>
    </source>
</evidence>
<dbReference type="VEuPathDB" id="CryptoDB:Cvel_17756"/>
<protein>
    <recommendedName>
        <fullName evidence="3">Peptidase S1 domain-containing protein</fullName>
    </recommendedName>
</protein>
<dbReference type="AlphaFoldDB" id="A0A0G4FMD1"/>
<dbReference type="Gene3D" id="2.40.10.10">
    <property type="entry name" value="Trypsin-like serine proteases"/>
    <property type="match status" value="1"/>
</dbReference>
<dbReference type="SUPFAM" id="SSF50494">
    <property type="entry name" value="Trypsin-like serine proteases"/>
    <property type="match status" value="1"/>
</dbReference>
<dbReference type="InterPro" id="IPR009003">
    <property type="entry name" value="Peptidase_S1_PA"/>
</dbReference>
<proteinExistence type="predicted"/>
<evidence type="ECO:0008006" key="3">
    <source>
        <dbReference type="Google" id="ProtNLM"/>
    </source>
</evidence>
<reference evidence="2" key="1">
    <citation type="submission" date="2014-11" db="EMBL/GenBank/DDBJ databases">
        <authorList>
            <person name="Otto D Thomas"/>
            <person name="Naeem Raeece"/>
        </authorList>
    </citation>
    <scope>NUCLEOTIDE SEQUENCE</scope>
</reference>
<dbReference type="EMBL" id="CDMZ01000480">
    <property type="protein sequence ID" value="CEM15217.1"/>
    <property type="molecule type" value="Genomic_DNA"/>
</dbReference>
<organism evidence="2">
    <name type="scientific">Chromera velia CCMP2878</name>
    <dbReference type="NCBI Taxonomy" id="1169474"/>
    <lineage>
        <taxon>Eukaryota</taxon>
        <taxon>Sar</taxon>
        <taxon>Alveolata</taxon>
        <taxon>Colpodellida</taxon>
        <taxon>Chromeraceae</taxon>
        <taxon>Chromera</taxon>
    </lineage>
</organism>
<accession>A0A0G4FMD1</accession>
<gene>
    <name evidence="2" type="ORF">Cvel_17756</name>
</gene>
<sequence>MAKRGREGANGLVDPKASEAASSVSVLTDLVRKCVELCPSPEAHSKDPKDKRVCSAVHDWILRNHSLNELRSVLAHLIGPDRESQIYLQHEDKWVFCARASKTAAAQWLRSSVISPLIFLLKSLRRTRTLTGGQKVSEIRHLFAEGIAARPLKFVERRQFWRAPADTDIYDWVKGLAEGPILGATCHFAQAGGGTGVHVGNGIILTAAHVVENDDDDEEEDEDSDSDSDSESSSESSSDSESERKPKNEKCVEKKKKEPEPRERVVPKREGRRKLVVFPPDGSVYLAVCVFADDDADIAALQIQAQLTEAPPVSPLFPESGLFLPPAATVATAAP</sequence>
<dbReference type="InterPro" id="IPR043504">
    <property type="entry name" value="Peptidase_S1_PA_chymotrypsin"/>
</dbReference>
<feature type="compositionally biased region" description="Basic and acidic residues" evidence="1">
    <location>
        <begin position="241"/>
        <end position="267"/>
    </location>
</feature>
<name>A0A0G4FMD1_9ALVE</name>
<feature type="region of interest" description="Disordered" evidence="1">
    <location>
        <begin position="214"/>
        <end position="267"/>
    </location>
</feature>
<evidence type="ECO:0000313" key="2">
    <source>
        <dbReference type="EMBL" id="CEM15217.1"/>
    </source>
</evidence>
<feature type="compositionally biased region" description="Acidic residues" evidence="1">
    <location>
        <begin position="214"/>
        <end position="232"/>
    </location>
</feature>